<sequence length="400" mass="43151">MSIDIEKIKASVDEVFDDVVSIRRHIHMNPDLSEQESATAEFISAKLDEMGIPYKANVAGHGIVATIVGKNKDKAVGIRADMDALPITEETGLPYSSNKAGVMHACGHDIHTSILLGTAKVLKSMEDQLPASVTLLFQPSEETIGGAESMIEEGCLKSPDVNSVIGLHIDPEIETGKICIIEGPMNAASCEFEVKVTGVSCHGAHPDKGLDPLPPACAMITSLQSIITRRLNPAEAGLITVGQFHSGTKNNIIPAVTEFSGMLRAFTLENRAFLKAELEKVCKGTASAYGAGCEVEFCDSYPSLENDSELYGLVKKAGEDILGTDKVQLRDTPSLGADDFAYFCHGSRGMYFDIGCTDKGEKIYPLHNEHLCPNEECMRTGMLVEILSTLRILNKEFGND</sequence>
<keyword evidence="2" id="KW-0479">Metal-binding</keyword>
<evidence type="ECO:0000313" key="4">
    <source>
        <dbReference type="EMBL" id="TDP57937.1"/>
    </source>
</evidence>
<dbReference type="Pfam" id="PF01546">
    <property type="entry name" value="Peptidase_M20"/>
    <property type="match status" value="1"/>
</dbReference>
<feature type="binding site" evidence="2">
    <location>
        <position position="142"/>
    </location>
    <ligand>
        <name>Mn(2+)</name>
        <dbReference type="ChEBI" id="CHEBI:29035"/>
        <label>2</label>
    </ligand>
</feature>
<dbReference type="InterPro" id="IPR002933">
    <property type="entry name" value="Peptidase_M20"/>
</dbReference>
<evidence type="ECO:0000313" key="5">
    <source>
        <dbReference type="Proteomes" id="UP000295500"/>
    </source>
</evidence>
<dbReference type="AlphaFoldDB" id="A0A4R6Q7D8"/>
<dbReference type="Pfam" id="PF07687">
    <property type="entry name" value="M20_dimer"/>
    <property type="match status" value="1"/>
</dbReference>
<dbReference type="InterPro" id="IPR017439">
    <property type="entry name" value="Amidohydrolase"/>
</dbReference>
<feature type="binding site" evidence="2">
    <location>
        <position position="367"/>
    </location>
    <ligand>
        <name>Mn(2+)</name>
        <dbReference type="ChEBI" id="CHEBI:29035"/>
        <label>2</label>
    </ligand>
</feature>
<dbReference type="CDD" id="cd03886">
    <property type="entry name" value="M20_Acy1"/>
    <property type="match status" value="1"/>
</dbReference>
<organism evidence="4 5">
    <name type="scientific">Aminicella lysinilytica</name>
    <dbReference type="NCBI Taxonomy" id="433323"/>
    <lineage>
        <taxon>Bacteria</taxon>
        <taxon>Bacillati</taxon>
        <taxon>Bacillota</taxon>
        <taxon>Clostridia</taxon>
        <taxon>Peptostreptococcales</taxon>
        <taxon>Anaerovoracaceae</taxon>
        <taxon>Aminicella</taxon>
    </lineage>
</organism>
<evidence type="ECO:0000256" key="1">
    <source>
        <dbReference type="ARBA" id="ARBA00022801"/>
    </source>
</evidence>
<dbReference type="EMBL" id="SNXO01000009">
    <property type="protein sequence ID" value="TDP57937.1"/>
    <property type="molecule type" value="Genomic_DNA"/>
</dbReference>
<evidence type="ECO:0000256" key="2">
    <source>
        <dbReference type="PIRSR" id="PIRSR005962-1"/>
    </source>
</evidence>
<dbReference type="Gene3D" id="3.40.630.10">
    <property type="entry name" value="Zn peptidases"/>
    <property type="match status" value="1"/>
</dbReference>
<comment type="caution">
    <text evidence="4">The sequence shown here is derived from an EMBL/GenBank/DDBJ whole genome shotgun (WGS) entry which is preliminary data.</text>
</comment>
<dbReference type="SUPFAM" id="SSF55031">
    <property type="entry name" value="Bacterial exopeptidase dimerisation domain"/>
    <property type="match status" value="1"/>
</dbReference>
<reference evidence="4 5" key="1">
    <citation type="submission" date="2019-03" db="EMBL/GenBank/DDBJ databases">
        <title>Genomic Encyclopedia of Type Strains, Phase IV (KMG-IV): sequencing the most valuable type-strain genomes for metagenomic binning, comparative biology and taxonomic classification.</title>
        <authorList>
            <person name="Goeker M."/>
        </authorList>
    </citation>
    <scope>NUCLEOTIDE SEQUENCE [LARGE SCALE GENOMIC DNA]</scope>
    <source>
        <strain evidence="4 5">DSM 28287</strain>
    </source>
</reference>
<keyword evidence="5" id="KW-1185">Reference proteome</keyword>
<evidence type="ECO:0000259" key="3">
    <source>
        <dbReference type="Pfam" id="PF07687"/>
    </source>
</evidence>
<dbReference type="FunFam" id="3.30.70.360:FF:000001">
    <property type="entry name" value="N-acetyldiaminopimelate deacetylase"/>
    <property type="match status" value="1"/>
</dbReference>
<dbReference type="PANTHER" id="PTHR11014:SF63">
    <property type="entry name" value="METALLOPEPTIDASE, PUTATIVE (AFU_ORTHOLOGUE AFUA_6G09600)-RELATED"/>
    <property type="match status" value="1"/>
</dbReference>
<dbReference type="RefSeq" id="WP_166635361.1">
    <property type="nucleotide sequence ID" value="NZ_SNXO01000009.1"/>
</dbReference>
<dbReference type="Proteomes" id="UP000295500">
    <property type="component" value="Unassembled WGS sequence"/>
</dbReference>
<dbReference type="SUPFAM" id="SSF53187">
    <property type="entry name" value="Zn-dependent exopeptidases"/>
    <property type="match status" value="1"/>
</dbReference>
<feature type="binding site" evidence="2">
    <location>
        <position position="106"/>
    </location>
    <ligand>
        <name>Mn(2+)</name>
        <dbReference type="ChEBI" id="CHEBI:29035"/>
        <label>2</label>
    </ligand>
</feature>
<dbReference type="InterPro" id="IPR011650">
    <property type="entry name" value="Peptidase_M20_dimer"/>
</dbReference>
<feature type="domain" description="Peptidase M20 dimerisation" evidence="3">
    <location>
        <begin position="189"/>
        <end position="286"/>
    </location>
</feature>
<dbReference type="PIRSF" id="PIRSF005962">
    <property type="entry name" value="Pept_M20D_amidohydro"/>
    <property type="match status" value="1"/>
</dbReference>
<feature type="binding site" evidence="2">
    <location>
        <position position="108"/>
    </location>
    <ligand>
        <name>Mn(2+)</name>
        <dbReference type="ChEBI" id="CHEBI:29035"/>
        <label>2</label>
    </ligand>
</feature>
<keyword evidence="1 4" id="KW-0378">Hydrolase</keyword>
<keyword evidence="2" id="KW-0464">Manganese</keyword>
<comment type="cofactor">
    <cofactor evidence="2">
        <name>Mn(2+)</name>
        <dbReference type="ChEBI" id="CHEBI:29035"/>
    </cofactor>
    <text evidence="2">The Mn(2+) ion enhances activity.</text>
</comment>
<dbReference type="Gene3D" id="3.30.70.360">
    <property type="match status" value="1"/>
</dbReference>
<gene>
    <name evidence="4" type="ORF">EV211_10947</name>
</gene>
<proteinExistence type="predicted"/>
<accession>A0A4R6Q7D8</accession>
<dbReference type="GO" id="GO:0046872">
    <property type="term" value="F:metal ion binding"/>
    <property type="evidence" value="ECO:0007669"/>
    <property type="project" value="UniProtKB-KW"/>
</dbReference>
<name>A0A4R6Q7D8_9FIRM</name>
<dbReference type="GO" id="GO:0019877">
    <property type="term" value="P:diaminopimelate biosynthetic process"/>
    <property type="evidence" value="ECO:0007669"/>
    <property type="project" value="UniProtKB-ARBA"/>
</dbReference>
<feature type="binding site" evidence="2">
    <location>
        <position position="168"/>
    </location>
    <ligand>
        <name>Mn(2+)</name>
        <dbReference type="ChEBI" id="CHEBI:29035"/>
        <label>2</label>
    </ligand>
</feature>
<dbReference type="NCBIfam" id="TIGR01891">
    <property type="entry name" value="amidohydrolases"/>
    <property type="match status" value="1"/>
</dbReference>
<dbReference type="GO" id="GO:0050118">
    <property type="term" value="F:N-acetyldiaminopimelate deacetylase activity"/>
    <property type="evidence" value="ECO:0007669"/>
    <property type="project" value="UniProtKB-ARBA"/>
</dbReference>
<dbReference type="PANTHER" id="PTHR11014">
    <property type="entry name" value="PEPTIDASE M20 FAMILY MEMBER"/>
    <property type="match status" value="1"/>
</dbReference>
<dbReference type="InterPro" id="IPR036264">
    <property type="entry name" value="Bact_exopeptidase_dim_dom"/>
</dbReference>
<protein>
    <submittedName>
        <fullName evidence="4">Amidohydrolase</fullName>
    </submittedName>
</protein>